<organism evidence="3 4">
    <name type="scientific">Brevibacterium otitidis</name>
    <dbReference type="NCBI Taxonomy" id="53364"/>
    <lineage>
        <taxon>Bacteria</taxon>
        <taxon>Bacillati</taxon>
        <taxon>Actinomycetota</taxon>
        <taxon>Actinomycetes</taxon>
        <taxon>Micrococcales</taxon>
        <taxon>Brevibacteriaceae</taxon>
        <taxon>Brevibacterium</taxon>
    </lineage>
</organism>
<comment type="caution">
    <text evidence="3">The sequence shown here is derived from an EMBL/GenBank/DDBJ whole genome shotgun (WGS) entry which is preliminary data.</text>
</comment>
<accession>A0ABV5X685</accession>
<dbReference type="PRINTS" id="PR00111">
    <property type="entry name" value="ABHYDROLASE"/>
</dbReference>
<evidence type="ECO:0000256" key="1">
    <source>
        <dbReference type="ARBA" id="ARBA00022801"/>
    </source>
</evidence>
<dbReference type="PANTHER" id="PTHR43798">
    <property type="entry name" value="MONOACYLGLYCEROL LIPASE"/>
    <property type="match status" value="1"/>
</dbReference>
<reference evidence="3 4" key="1">
    <citation type="submission" date="2024-09" db="EMBL/GenBank/DDBJ databases">
        <authorList>
            <person name="Sun Q."/>
            <person name="Mori K."/>
        </authorList>
    </citation>
    <scope>NUCLEOTIDE SEQUENCE [LARGE SCALE GENOMIC DNA]</scope>
    <source>
        <strain evidence="3 4">JCM 11683</strain>
    </source>
</reference>
<dbReference type="Pfam" id="PF00561">
    <property type="entry name" value="Abhydrolase_1"/>
    <property type="match status" value="1"/>
</dbReference>
<dbReference type="PANTHER" id="PTHR43798:SF31">
    <property type="entry name" value="AB HYDROLASE SUPERFAMILY PROTEIN YCLE"/>
    <property type="match status" value="1"/>
</dbReference>
<dbReference type="InterPro" id="IPR029058">
    <property type="entry name" value="AB_hydrolase_fold"/>
</dbReference>
<dbReference type="Gene3D" id="3.40.50.1820">
    <property type="entry name" value="alpha/beta hydrolase"/>
    <property type="match status" value="1"/>
</dbReference>
<gene>
    <name evidence="3" type="ORF">ACFFN1_13895</name>
</gene>
<evidence type="ECO:0000313" key="3">
    <source>
        <dbReference type="EMBL" id="MFB9777472.1"/>
    </source>
</evidence>
<keyword evidence="4" id="KW-1185">Reference proteome</keyword>
<dbReference type="InterPro" id="IPR000639">
    <property type="entry name" value="Epox_hydrolase-like"/>
</dbReference>
<dbReference type="InterPro" id="IPR000073">
    <property type="entry name" value="AB_hydrolase_1"/>
</dbReference>
<feature type="domain" description="AB hydrolase-1" evidence="2">
    <location>
        <begin position="28"/>
        <end position="258"/>
    </location>
</feature>
<dbReference type="InterPro" id="IPR050266">
    <property type="entry name" value="AB_hydrolase_sf"/>
</dbReference>
<protein>
    <submittedName>
        <fullName evidence="3">Alpha/beta fold hydrolase</fullName>
    </submittedName>
</protein>
<dbReference type="SUPFAM" id="SSF53474">
    <property type="entry name" value="alpha/beta-Hydrolases"/>
    <property type="match status" value="1"/>
</dbReference>
<dbReference type="RefSeq" id="WP_376841436.1">
    <property type="nucleotide sequence ID" value="NZ_JBHMAU010000113.1"/>
</dbReference>
<sequence>MIATEGSDYQLRVPDGELHIRDFGTGTPVVLLHGGALDSRMWEEQIPVLTRAGYRVAAFDARGHGQSTLPTTSFRQCDDVAAIVRHLDDGPAVLVGLSMGGASAVDTALEHPDLVRAVVAVGSGTTEPAFTDPFVLRIFETWQHAQENNDIEGWLDAFLLFAAGPHRGLDEVDPEVVSRIRRMAHETVLAHARPEAVQPEHVVGSWERLGEIAVPVLAMLGELDASDHREMGMRLASSVQKGRSKVIASTAHYPPMEQPDAFNQLLLEFLGSLTC</sequence>
<proteinExistence type="predicted"/>
<evidence type="ECO:0000313" key="4">
    <source>
        <dbReference type="Proteomes" id="UP001589707"/>
    </source>
</evidence>
<dbReference type="Proteomes" id="UP001589707">
    <property type="component" value="Unassembled WGS sequence"/>
</dbReference>
<name>A0ABV5X685_9MICO</name>
<dbReference type="GO" id="GO:0016787">
    <property type="term" value="F:hydrolase activity"/>
    <property type="evidence" value="ECO:0007669"/>
    <property type="project" value="UniProtKB-KW"/>
</dbReference>
<dbReference type="PRINTS" id="PR00412">
    <property type="entry name" value="EPOXHYDRLASE"/>
</dbReference>
<evidence type="ECO:0000259" key="2">
    <source>
        <dbReference type="Pfam" id="PF00561"/>
    </source>
</evidence>
<keyword evidence="1 3" id="KW-0378">Hydrolase</keyword>
<dbReference type="EMBL" id="JBHMAU010000113">
    <property type="protein sequence ID" value="MFB9777472.1"/>
    <property type="molecule type" value="Genomic_DNA"/>
</dbReference>